<feature type="transmembrane region" description="Helical" evidence="6">
    <location>
        <begin position="246"/>
        <end position="271"/>
    </location>
</feature>
<keyword evidence="3 6" id="KW-0812">Transmembrane</keyword>
<protein>
    <recommendedName>
        <fullName evidence="7">RCK N-terminal domain-containing protein</fullName>
    </recommendedName>
</protein>
<organism evidence="8 9">
    <name type="scientific">Datura stramonium</name>
    <name type="common">Jimsonweed</name>
    <name type="synonym">Common thornapple</name>
    <dbReference type="NCBI Taxonomy" id="4076"/>
    <lineage>
        <taxon>Eukaryota</taxon>
        <taxon>Viridiplantae</taxon>
        <taxon>Streptophyta</taxon>
        <taxon>Embryophyta</taxon>
        <taxon>Tracheophyta</taxon>
        <taxon>Spermatophyta</taxon>
        <taxon>Magnoliopsida</taxon>
        <taxon>eudicotyledons</taxon>
        <taxon>Gunneridae</taxon>
        <taxon>Pentapetalae</taxon>
        <taxon>asterids</taxon>
        <taxon>lamiids</taxon>
        <taxon>Solanales</taxon>
        <taxon>Solanaceae</taxon>
        <taxon>Solanoideae</taxon>
        <taxon>Datureae</taxon>
        <taxon>Datura</taxon>
    </lineage>
</organism>
<gene>
    <name evidence="8" type="ORF">HAX54_027932</name>
</gene>
<dbReference type="Proteomes" id="UP000823775">
    <property type="component" value="Unassembled WGS sequence"/>
</dbReference>
<evidence type="ECO:0000259" key="7">
    <source>
        <dbReference type="PROSITE" id="PS51201"/>
    </source>
</evidence>
<dbReference type="InterPro" id="IPR010420">
    <property type="entry name" value="CASTOR/POLLUX/SYM8_dom"/>
</dbReference>
<evidence type="ECO:0000313" key="9">
    <source>
        <dbReference type="Proteomes" id="UP000823775"/>
    </source>
</evidence>
<evidence type="ECO:0000256" key="2">
    <source>
        <dbReference type="ARBA" id="ARBA00008577"/>
    </source>
</evidence>
<accession>A0ABS8S956</accession>
<evidence type="ECO:0000256" key="4">
    <source>
        <dbReference type="ARBA" id="ARBA00022989"/>
    </source>
</evidence>
<keyword evidence="5 6" id="KW-0472">Membrane</keyword>
<dbReference type="EMBL" id="JACEIK010000341">
    <property type="protein sequence ID" value="MCD7455358.1"/>
    <property type="molecule type" value="Genomic_DNA"/>
</dbReference>
<dbReference type="InterPro" id="IPR044849">
    <property type="entry name" value="CASTOR/POLLUX/SYM8-like"/>
</dbReference>
<dbReference type="PANTHER" id="PTHR31563:SF1">
    <property type="entry name" value="ION CHANNEL CASTOR-RELATED"/>
    <property type="match status" value="1"/>
</dbReference>
<sequence>MSFRGGDCGEVWGFGRGWRTRCLSPLWMLAMEEYNEEEDLVKICHSGWERGVGTFVEPPSSIQISLSTEVVSNQSITACPHEATGSSRGNNLTQKCKDELSKLNIRLRGCNISDSIDIIDSMSEHNVSGASLKKTALILSLMMLSLPLIFIKYMEYISYVRRPSDSTTEELSLNKQLAYRVDVFLSFHPYAKPLTLLVATLLLIFLGGLALFGVTDDSIADCLWLSWTYVADSGNHANSEGIGPRLVSVSVSFGGMLIFAMMLGLVSDAISEKFDSLRKGRSEVVEQNHTLILGWSDKLGSLLNQLAIANESLGGGTVVVMAERDKEEMELDITKMEFDFRGTSVICRSGSPLILADLKKRSDSITQCFIVKFCQCFSFLISNSFSSRGHFLSHVSVSKARAIVVLAEDGNADQSDARALRTVLSLTGVKEGLRGHLVVELGDLDNEVLVKLVGGDLVETVVAHDVIGRLMIQCARQPGLAQIWEDILGFENCEFYIKKWPQLHGMQFEEVLISFPDAIPCGIKVAASGGKIILNPDDSYVLQEGDEVLVIAEDDDSYAPAALPMVKEASLMHIVRPTRKPQKILLTGWRRDIDDMIVVHRGNLPKNLISPKTTERILFCGWRRDMEDMILVLDAFLAHGSELWMFNEVSEKEREKKLTDGGLDISRLANIILVNREGNAVIRRHLESLPLESFDSILILADESVEDSAIQADSRSLATLLLIRDIQAKRLPYRESMVSKIHGGSSSQGSWREEMQQASDKSVIISEILDPRTKNLLSMSKISDYVLSNELVSMALAMVAEDRQINDVLEELFAEEGNEMQIRGADLYLCEGEELSFYEVLLRARQRREIMIGYRLAYAEKAVINPPAKTERRKWSVKDVFVVIADKE</sequence>
<evidence type="ECO:0000256" key="3">
    <source>
        <dbReference type="ARBA" id="ARBA00022692"/>
    </source>
</evidence>
<comment type="subcellular location">
    <subcellularLocation>
        <location evidence="1">Membrane</location>
        <topology evidence="1">Multi-pass membrane protein</topology>
    </subcellularLocation>
</comment>
<dbReference type="Gene3D" id="3.40.50.720">
    <property type="entry name" value="NAD(P)-binding Rossmann-like Domain"/>
    <property type="match status" value="1"/>
</dbReference>
<evidence type="ECO:0000256" key="6">
    <source>
        <dbReference type="SAM" id="Phobius"/>
    </source>
</evidence>
<feature type="transmembrane region" description="Helical" evidence="6">
    <location>
        <begin position="136"/>
        <end position="154"/>
    </location>
</feature>
<evidence type="ECO:0000256" key="5">
    <source>
        <dbReference type="ARBA" id="ARBA00023136"/>
    </source>
</evidence>
<feature type="domain" description="RCK N-terminal" evidence="7">
    <location>
        <begin position="614"/>
        <end position="787"/>
    </location>
</feature>
<feature type="transmembrane region" description="Helical" evidence="6">
    <location>
        <begin position="194"/>
        <end position="214"/>
    </location>
</feature>
<dbReference type="Pfam" id="PF06241">
    <property type="entry name" value="Castor_Poll_mid"/>
    <property type="match status" value="1"/>
</dbReference>
<keyword evidence="4 6" id="KW-1133">Transmembrane helix</keyword>
<dbReference type="InterPro" id="IPR003148">
    <property type="entry name" value="RCK_N"/>
</dbReference>
<evidence type="ECO:0000256" key="1">
    <source>
        <dbReference type="ARBA" id="ARBA00004141"/>
    </source>
</evidence>
<dbReference type="PROSITE" id="PS51201">
    <property type="entry name" value="RCK_N"/>
    <property type="match status" value="1"/>
</dbReference>
<reference evidence="8 9" key="1">
    <citation type="journal article" date="2021" name="BMC Genomics">
        <title>Datura genome reveals duplications of psychoactive alkaloid biosynthetic genes and high mutation rate following tissue culture.</title>
        <authorList>
            <person name="Rajewski A."/>
            <person name="Carter-House D."/>
            <person name="Stajich J."/>
            <person name="Litt A."/>
        </authorList>
    </citation>
    <scope>NUCLEOTIDE SEQUENCE [LARGE SCALE GENOMIC DNA]</scope>
    <source>
        <strain evidence="8">AR-01</strain>
    </source>
</reference>
<evidence type="ECO:0000313" key="8">
    <source>
        <dbReference type="EMBL" id="MCD7455358.1"/>
    </source>
</evidence>
<keyword evidence="9" id="KW-1185">Reference proteome</keyword>
<proteinExistence type="inferred from homology"/>
<comment type="caution">
    <text evidence="8">The sequence shown here is derived from an EMBL/GenBank/DDBJ whole genome shotgun (WGS) entry which is preliminary data.</text>
</comment>
<dbReference type="PANTHER" id="PTHR31563">
    <property type="entry name" value="ION CHANNEL POLLUX-RELATED"/>
    <property type="match status" value="1"/>
</dbReference>
<dbReference type="SUPFAM" id="SSF81324">
    <property type="entry name" value="Voltage-gated potassium channels"/>
    <property type="match status" value="1"/>
</dbReference>
<name>A0ABS8S956_DATST</name>
<comment type="similarity">
    <text evidence="2">Belongs to the castor/pollux (TC 1.A.1.23) family.</text>
</comment>